<dbReference type="PIRSF" id="PIRSF015617">
    <property type="entry name" value="Adensltrnsf_CobA"/>
    <property type="match status" value="1"/>
</dbReference>
<gene>
    <name evidence="1" type="ORF">EF806_02355</name>
</gene>
<dbReference type="GO" id="GO:0008817">
    <property type="term" value="F:corrinoid adenosyltransferase activity"/>
    <property type="evidence" value="ECO:0007669"/>
    <property type="project" value="InterPro"/>
</dbReference>
<dbReference type="Proteomes" id="UP000317158">
    <property type="component" value="Unassembled WGS sequence"/>
</dbReference>
<dbReference type="InterPro" id="IPR003724">
    <property type="entry name" value="CblAdoTrfase_CobA"/>
</dbReference>
<dbReference type="Gene3D" id="3.40.50.300">
    <property type="entry name" value="P-loop containing nucleotide triphosphate hydrolases"/>
    <property type="match status" value="1"/>
</dbReference>
<evidence type="ECO:0000313" key="1">
    <source>
        <dbReference type="EMBL" id="RZN64907.1"/>
    </source>
</evidence>
<dbReference type="PANTHER" id="PTHR46638">
    <property type="entry name" value="CORRINOID ADENOSYLTRANSFERASE"/>
    <property type="match status" value="1"/>
</dbReference>
<dbReference type="GO" id="GO:0005524">
    <property type="term" value="F:ATP binding"/>
    <property type="evidence" value="ECO:0007669"/>
    <property type="project" value="InterPro"/>
</dbReference>
<dbReference type="Pfam" id="PF02572">
    <property type="entry name" value="CobA_CobO_BtuR"/>
    <property type="match status" value="1"/>
</dbReference>
<dbReference type="SUPFAM" id="SSF52540">
    <property type="entry name" value="P-loop containing nucleoside triphosphate hydrolases"/>
    <property type="match status" value="1"/>
</dbReference>
<proteinExistence type="predicted"/>
<accession>A0A520KSK5</accession>
<reference evidence="1 2" key="1">
    <citation type="journal article" date="2019" name="Nat. Microbiol.">
        <title>Wide diversity of methane and short-chain alkane metabolisms in uncultured archaea.</title>
        <authorList>
            <person name="Borrel G."/>
            <person name="Adam P.S."/>
            <person name="McKay L.J."/>
            <person name="Chen L.X."/>
            <person name="Sierra-Garcia I.N."/>
            <person name="Sieber C.M."/>
            <person name="Letourneur Q."/>
            <person name="Ghozlane A."/>
            <person name="Andersen G.L."/>
            <person name="Li W.J."/>
            <person name="Hallam S.J."/>
            <person name="Muyzer G."/>
            <person name="de Oliveira V.M."/>
            <person name="Inskeep W.P."/>
            <person name="Banfield J.F."/>
            <person name="Gribaldo S."/>
        </authorList>
    </citation>
    <scope>NUCLEOTIDE SEQUENCE [LARGE SCALE GENOMIC DNA]</scope>
    <source>
        <strain evidence="1">NM1a</strain>
    </source>
</reference>
<evidence type="ECO:0000313" key="2">
    <source>
        <dbReference type="Proteomes" id="UP000317158"/>
    </source>
</evidence>
<dbReference type="AlphaFoldDB" id="A0A520KSK5"/>
<dbReference type="GO" id="GO:0009236">
    <property type="term" value="P:cobalamin biosynthetic process"/>
    <property type="evidence" value="ECO:0007669"/>
    <property type="project" value="InterPro"/>
</dbReference>
<organism evidence="1 2">
    <name type="scientific">Methanoliparum thermophilum</name>
    <dbReference type="NCBI Taxonomy" id="2491083"/>
    <lineage>
        <taxon>Archaea</taxon>
        <taxon>Methanobacteriati</taxon>
        <taxon>Methanobacteriota</taxon>
        <taxon>Candidatus Methanoliparia</taxon>
        <taxon>Candidatus Methanoliparales</taxon>
        <taxon>Candidatus Methanoliparaceae</taxon>
        <taxon>Candidatus Methanoliparum</taxon>
    </lineage>
</organism>
<dbReference type="PANTHER" id="PTHR46638:SF1">
    <property type="entry name" value="CORRINOID ADENOSYLTRANSFERASE"/>
    <property type="match status" value="1"/>
</dbReference>
<comment type="caution">
    <text evidence="1">The sequence shown here is derived from an EMBL/GenBank/DDBJ whole genome shotgun (WGS) entry which is preliminary data.</text>
</comment>
<protein>
    <submittedName>
        <fullName evidence="1">Cob(I)yrinic acid a,c-diamide adenosyltransferase</fullName>
    </submittedName>
</protein>
<keyword evidence="1" id="KW-0808">Transferase</keyword>
<dbReference type="InterPro" id="IPR027417">
    <property type="entry name" value="P-loop_NTPase"/>
</dbReference>
<dbReference type="EMBL" id="RXIF01000004">
    <property type="protein sequence ID" value="RZN64907.1"/>
    <property type="molecule type" value="Genomic_DNA"/>
</dbReference>
<sequence length="181" mass="20652">MIEMRKGLIQIYTGPGKGKTTAAVGLAVRAIGHDFNVCWIYFHKEPSKWGYNELKVLDKLGVKIFGFAEKHPHFYKDVTSEELREECLKGVAFVENIFKEDKYDLIVLDEIIISVRDGFLKEEELIDLLDKKPEKTELVLTGRGSSDMMDSLIQKADLVSKIESIKHYYDSGVESRAGIEY</sequence>
<name>A0A520KSK5_METT2</name>